<name>A0A1G8ZC01_9MICO</name>
<feature type="region of interest" description="Disordered" evidence="1">
    <location>
        <begin position="200"/>
        <end position="222"/>
    </location>
</feature>
<evidence type="ECO:0000313" key="3">
    <source>
        <dbReference type="Proteomes" id="UP000198701"/>
    </source>
</evidence>
<evidence type="ECO:0000313" key="2">
    <source>
        <dbReference type="EMBL" id="SDK11925.1"/>
    </source>
</evidence>
<accession>A0A1G8ZC01</accession>
<feature type="compositionally biased region" description="Acidic residues" evidence="1">
    <location>
        <begin position="16"/>
        <end position="25"/>
    </location>
</feature>
<keyword evidence="3" id="KW-1185">Reference proteome</keyword>
<keyword evidence="2" id="KW-0378">Hydrolase</keyword>
<dbReference type="InterPro" id="IPR013784">
    <property type="entry name" value="Carb-bd-like_fold"/>
</dbReference>
<sequence length="222" mass="22964">MEDKSEEKSEEKSEDKSEDESEDESVDKAFRPQTSSAAARGPALTTARFPSTLTWRGGDRGHHDVDIMTLSAGVSSRRAHTTRRAPRPATIAVLLAVAVLGAGTACTAAQHTISGTVRGTDDRPREGCAIVVGVISGGPVPEIALLSGQDGTYAWTLPAGEYTLTAHCPSGASGEITVDATLANVDAADIVVEGDGLARDQREEQRQGPAQGIASATNAGNA</sequence>
<dbReference type="GO" id="GO:0004180">
    <property type="term" value="F:carboxypeptidase activity"/>
    <property type="evidence" value="ECO:0007669"/>
    <property type="project" value="UniProtKB-KW"/>
</dbReference>
<proteinExistence type="predicted"/>
<dbReference type="Gene3D" id="2.60.40.1120">
    <property type="entry name" value="Carboxypeptidase-like, regulatory domain"/>
    <property type="match status" value="1"/>
</dbReference>
<dbReference type="AlphaFoldDB" id="A0A1G8ZC01"/>
<evidence type="ECO:0000256" key="1">
    <source>
        <dbReference type="SAM" id="MobiDB-lite"/>
    </source>
</evidence>
<protein>
    <submittedName>
        <fullName evidence="2">Carboxypeptidase regulatory-like domain-containing protein</fullName>
    </submittedName>
</protein>
<keyword evidence="2" id="KW-0645">Protease</keyword>
<dbReference type="SUPFAM" id="SSF49452">
    <property type="entry name" value="Starch-binding domain-like"/>
    <property type="match status" value="1"/>
</dbReference>
<organism evidence="2 3">
    <name type="scientific">Cryobacterium psychrotolerans</name>
    <dbReference type="NCBI Taxonomy" id="386301"/>
    <lineage>
        <taxon>Bacteria</taxon>
        <taxon>Bacillati</taxon>
        <taxon>Actinomycetota</taxon>
        <taxon>Actinomycetes</taxon>
        <taxon>Micrococcales</taxon>
        <taxon>Microbacteriaceae</taxon>
        <taxon>Cryobacterium</taxon>
    </lineage>
</organism>
<dbReference type="OrthoDB" id="3543307at2"/>
<dbReference type="EMBL" id="FNFU01000003">
    <property type="protein sequence ID" value="SDK11925.1"/>
    <property type="molecule type" value="Genomic_DNA"/>
</dbReference>
<dbReference type="GO" id="GO:0030246">
    <property type="term" value="F:carbohydrate binding"/>
    <property type="evidence" value="ECO:0007669"/>
    <property type="project" value="InterPro"/>
</dbReference>
<feature type="region of interest" description="Disordered" evidence="1">
    <location>
        <begin position="1"/>
        <end position="62"/>
    </location>
</feature>
<dbReference type="Proteomes" id="UP000198701">
    <property type="component" value="Unassembled WGS sequence"/>
</dbReference>
<feature type="compositionally biased region" description="Basic and acidic residues" evidence="1">
    <location>
        <begin position="1"/>
        <end position="15"/>
    </location>
</feature>
<gene>
    <name evidence="2" type="ORF">SAMN05216282_1032</name>
</gene>
<keyword evidence="2" id="KW-0121">Carboxypeptidase</keyword>
<reference evidence="2 3" key="1">
    <citation type="submission" date="2016-10" db="EMBL/GenBank/DDBJ databases">
        <authorList>
            <person name="de Groot N.N."/>
        </authorList>
    </citation>
    <scope>NUCLEOTIDE SEQUENCE [LARGE SCALE GENOMIC DNA]</scope>
    <source>
        <strain evidence="2 3">CGMCC 1.5382</strain>
    </source>
</reference>
<dbReference type="RefSeq" id="WP_092321745.1">
    <property type="nucleotide sequence ID" value="NZ_FNFU01000003.1"/>
</dbReference>